<dbReference type="OrthoDB" id="9812980at2"/>
<accession>A0A3B0CRF9</accession>
<feature type="transmembrane region" description="Helical" evidence="6">
    <location>
        <begin position="167"/>
        <end position="185"/>
    </location>
</feature>
<sequence length="230" mass="25862">MNNMLHRLKLSIPLALFAAVAYFVLFTKSGQELRHGDVEQLADVLHSFGIFAVLAGMLAIFFQTWFPFIPFVLIAGANAYVFGLSGGFAINYGVSCAAAASAFFIARYVAHDFVESKLEKYETVRTFNRKLEQHGFMYTLLGRLIPVIPSSLINLAAGVSKMRFRSFFIATVIGKLPIVLLETFIGHDLIRFKEHKGRLMIVLLLFAALLLIGHWMKSRWEQARDNSNPK</sequence>
<feature type="transmembrane region" description="Helical" evidence="6">
    <location>
        <begin position="135"/>
        <end position="155"/>
    </location>
</feature>
<feature type="transmembrane region" description="Helical" evidence="6">
    <location>
        <begin position="50"/>
        <end position="77"/>
    </location>
</feature>
<reference evidence="8 9" key="1">
    <citation type="journal article" date="2007" name="Int. J. Syst. Evol. Microbiol.">
        <title>Paenibacillus ginsengarvi sp. nov., isolated from soil from ginseng cultivation.</title>
        <authorList>
            <person name="Yoon M.H."/>
            <person name="Ten L.N."/>
            <person name="Im W.T."/>
        </authorList>
    </citation>
    <scope>NUCLEOTIDE SEQUENCE [LARGE SCALE GENOMIC DNA]</scope>
    <source>
        <strain evidence="8 9">KCTC 13059</strain>
    </source>
</reference>
<keyword evidence="5 6" id="KW-0472">Membrane</keyword>
<dbReference type="GO" id="GO:0005886">
    <property type="term" value="C:plasma membrane"/>
    <property type="evidence" value="ECO:0007669"/>
    <property type="project" value="UniProtKB-SubCell"/>
</dbReference>
<organism evidence="8 9">
    <name type="scientific">Paenibacillus ginsengarvi</name>
    <dbReference type="NCBI Taxonomy" id="400777"/>
    <lineage>
        <taxon>Bacteria</taxon>
        <taxon>Bacillati</taxon>
        <taxon>Bacillota</taxon>
        <taxon>Bacilli</taxon>
        <taxon>Bacillales</taxon>
        <taxon>Paenibacillaceae</taxon>
        <taxon>Paenibacillus</taxon>
    </lineage>
</organism>
<protein>
    <recommendedName>
        <fullName evidence="6">TVP38/TMEM64 family membrane protein</fullName>
    </recommendedName>
</protein>
<evidence type="ECO:0000256" key="3">
    <source>
        <dbReference type="ARBA" id="ARBA00022692"/>
    </source>
</evidence>
<keyword evidence="9" id="KW-1185">Reference proteome</keyword>
<evidence type="ECO:0000313" key="9">
    <source>
        <dbReference type="Proteomes" id="UP000282311"/>
    </source>
</evidence>
<evidence type="ECO:0000259" key="7">
    <source>
        <dbReference type="Pfam" id="PF09335"/>
    </source>
</evidence>
<evidence type="ECO:0000313" key="8">
    <source>
        <dbReference type="EMBL" id="RKN86671.1"/>
    </source>
</evidence>
<proteinExistence type="inferred from homology"/>
<feature type="domain" description="VTT" evidence="7">
    <location>
        <begin position="69"/>
        <end position="187"/>
    </location>
</feature>
<dbReference type="PANTHER" id="PTHR12677:SF59">
    <property type="entry name" value="GOLGI APPARATUS MEMBRANE PROTEIN TVP38-RELATED"/>
    <property type="match status" value="1"/>
</dbReference>
<evidence type="ECO:0000256" key="2">
    <source>
        <dbReference type="ARBA" id="ARBA00022475"/>
    </source>
</evidence>
<evidence type="ECO:0000256" key="5">
    <source>
        <dbReference type="ARBA" id="ARBA00023136"/>
    </source>
</evidence>
<comment type="caution">
    <text evidence="8">The sequence shown here is derived from an EMBL/GenBank/DDBJ whole genome shotgun (WGS) entry which is preliminary data.</text>
</comment>
<comment type="similarity">
    <text evidence="6">Belongs to the TVP38/TMEM64 family.</text>
</comment>
<keyword evidence="3 6" id="KW-0812">Transmembrane</keyword>
<comment type="subcellular location">
    <subcellularLocation>
        <location evidence="1 6">Cell membrane</location>
        <topology evidence="1 6">Multi-pass membrane protein</topology>
    </subcellularLocation>
</comment>
<dbReference type="InterPro" id="IPR032816">
    <property type="entry name" value="VTT_dom"/>
</dbReference>
<dbReference type="PANTHER" id="PTHR12677">
    <property type="entry name" value="GOLGI APPARATUS MEMBRANE PROTEIN TVP38-RELATED"/>
    <property type="match status" value="1"/>
</dbReference>
<evidence type="ECO:0000256" key="4">
    <source>
        <dbReference type="ARBA" id="ARBA00022989"/>
    </source>
</evidence>
<dbReference type="AlphaFoldDB" id="A0A3B0CRF9"/>
<dbReference type="Proteomes" id="UP000282311">
    <property type="component" value="Unassembled WGS sequence"/>
</dbReference>
<dbReference type="Pfam" id="PF09335">
    <property type="entry name" value="VTT_dom"/>
    <property type="match status" value="1"/>
</dbReference>
<name>A0A3B0CRF9_9BACL</name>
<dbReference type="EMBL" id="RBAH01000001">
    <property type="protein sequence ID" value="RKN86671.1"/>
    <property type="molecule type" value="Genomic_DNA"/>
</dbReference>
<feature type="transmembrane region" description="Helical" evidence="6">
    <location>
        <begin position="197"/>
        <end position="216"/>
    </location>
</feature>
<evidence type="ECO:0000256" key="1">
    <source>
        <dbReference type="ARBA" id="ARBA00004651"/>
    </source>
</evidence>
<gene>
    <name evidence="8" type="ORF">D7M11_01530</name>
</gene>
<keyword evidence="2 6" id="KW-1003">Cell membrane</keyword>
<dbReference type="InterPro" id="IPR015414">
    <property type="entry name" value="TMEM64"/>
</dbReference>
<evidence type="ECO:0000256" key="6">
    <source>
        <dbReference type="RuleBase" id="RU366058"/>
    </source>
</evidence>
<feature type="transmembrane region" description="Helical" evidence="6">
    <location>
        <begin position="89"/>
        <end position="110"/>
    </location>
</feature>
<keyword evidence="4 6" id="KW-1133">Transmembrane helix</keyword>